<reference evidence="2" key="1">
    <citation type="journal article" date="2019" name="Int. J. Syst. Evol. Microbiol.">
        <title>The Global Catalogue of Microorganisms (GCM) 10K type strain sequencing project: providing services to taxonomists for standard genome sequencing and annotation.</title>
        <authorList>
            <consortium name="The Broad Institute Genomics Platform"/>
            <consortium name="The Broad Institute Genome Sequencing Center for Infectious Disease"/>
            <person name="Wu L."/>
            <person name="Ma J."/>
        </authorList>
    </citation>
    <scope>NUCLEOTIDE SEQUENCE [LARGE SCALE GENOMIC DNA]</scope>
    <source>
        <strain evidence="2">JCM 14193</strain>
    </source>
</reference>
<keyword evidence="2" id="KW-1185">Reference proteome</keyword>
<sequence length="177" mass="20792">MFDSLIALKNGTKKQRQAFHAIQELNLLNDFTQYNPVVCGTIPLQIDIDSSDLDVILNVHDFDYFERKALNLYRDLSEFRIKRTMIKNQPVIKINFHYHEFEFELFGQNQPTHNQHAYLHMIIQAAILNERPKLKDEVIILKQQGYKTEPAFCSVLNIEGDSYIGLLRYGREQGYIK</sequence>
<proteinExistence type="predicted"/>
<name>A0ABP3JFP2_9BACI</name>
<evidence type="ECO:0000313" key="1">
    <source>
        <dbReference type="EMBL" id="GAA0452242.1"/>
    </source>
</evidence>
<gene>
    <name evidence="1" type="ORF">GCM10008935_03580</name>
</gene>
<dbReference type="Proteomes" id="UP001500740">
    <property type="component" value="Unassembled WGS sequence"/>
</dbReference>
<dbReference type="RefSeq" id="WP_343781380.1">
    <property type="nucleotide sequence ID" value="NZ_BAAACZ010000003.1"/>
</dbReference>
<dbReference type="InterPro" id="IPR025365">
    <property type="entry name" value="DUF4269"/>
</dbReference>
<comment type="caution">
    <text evidence="1">The sequence shown here is derived from an EMBL/GenBank/DDBJ whole genome shotgun (WGS) entry which is preliminary data.</text>
</comment>
<dbReference type="EMBL" id="BAAACZ010000003">
    <property type="protein sequence ID" value="GAA0452242.1"/>
    <property type="molecule type" value="Genomic_DNA"/>
</dbReference>
<dbReference type="Pfam" id="PF14091">
    <property type="entry name" value="DUF4269"/>
    <property type="match status" value="1"/>
</dbReference>
<organism evidence="1 2">
    <name type="scientific">Alkalibacillus silvisoli</name>
    <dbReference type="NCBI Taxonomy" id="392823"/>
    <lineage>
        <taxon>Bacteria</taxon>
        <taxon>Bacillati</taxon>
        <taxon>Bacillota</taxon>
        <taxon>Bacilli</taxon>
        <taxon>Bacillales</taxon>
        <taxon>Bacillaceae</taxon>
        <taxon>Alkalibacillus</taxon>
    </lineage>
</organism>
<evidence type="ECO:0000313" key="2">
    <source>
        <dbReference type="Proteomes" id="UP001500740"/>
    </source>
</evidence>
<protein>
    <submittedName>
        <fullName evidence="1">DUF4269 domain-containing protein</fullName>
    </submittedName>
</protein>
<accession>A0ABP3JFP2</accession>